<protein>
    <submittedName>
        <fullName evidence="2">Uncharacterized protein</fullName>
    </submittedName>
</protein>
<feature type="region of interest" description="Disordered" evidence="1">
    <location>
        <begin position="109"/>
        <end position="128"/>
    </location>
</feature>
<organism evidence="2 3">
    <name type="scientific">Pleurodeles waltl</name>
    <name type="common">Iberian ribbed newt</name>
    <dbReference type="NCBI Taxonomy" id="8319"/>
    <lineage>
        <taxon>Eukaryota</taxon>
        <taxon>Metazoa</taxon>
        <taxon>Chordata</taxon>
        <taxon>Craniata</taxon>
        <taxon>Vertebrata</taxon>
        <taxon>Euteleostomi</taxon>
        <taxon>Amphibia</taxon>
        <taxon>Batrachia</taxon>
        <taxon>Caudata</taxon>
        <taxon>Salamandroidea</taxon>
        <taxon>Salamandridae</taxon>
        <taxon>Pleurodelinae</taxon>
        <taxon>Pleurodeles</taxon>
    </lineage>
</organism>
<evidence type="ECO:0000313" key="2">
    <source>
        <dbReference type="EMBL" id="KAJ1085840.1"/>
    </source>
</evidence>
<gene>
    <name evidence="2" type="ORF">NDU88_005965</name>
</gene>
<name>A0AAV7L609_PLEWA</name>
<feature type="compositionally biased region" description="Basic residues" evidence="1">
    <location>
        <begin position="31"/>
        <end position="48"/>
    </location>
</feature>
<evidence type="ECO:0000313" key="3">
    <source>
        <dbReference type="Proteomes" id="UP001066276"/>
    </source>
</evidence>
<keyword evidence="3" id="KW-1185">Reference proteome</keyword>
<accession>A0AAV7L609</accession>
<feature type="compositionally biased region" description="Basic residues" evidence="1">
    <location>
        <begin position="65"/>
        <end position="78"/>
    </location>
</feature>
<proteinExistence type="predicted"/>
<evidence type="ECO:0000256" key="1">
    <source>
        <dbReference type="SAM" id="MobiDB-lite"/>
    </source>
</evidence>
<dbReference type="AlphaFoldDB" id="A0AAV7L609"/>
<feature type="region of interest" description="Disordered" evidence="1">
    <location>
        <begin position="1"/>
        <end position="78"/>
    </location>
</feature>
<sequence length="128" mass="14169">MEARAETSVTESHACSPPSLSPPVASTPYHKSTKRYGSKSRDKCHRAPRLLTSLSPPVASTPYHKSTKRYGSKSRDKCHRAPRLLTSLSLSTCSQHTLSQVYQALWKQEPRQVSPSPTPAHLPLSLHL</sequence>
<reference evidence="2" key="1">
    <citation type="journal article" date="2022" name="bioRxiv">
        <title>Sequencing and chromosome-scale assembly of the giantPleurodeles waltlgenome.</title>
        <authorList>
            <person name="Brown T."/>
            <person name="Elewa A."/>
            <person name="Iarovenko S."/>
            <person name="Subramanian E."/>
            <person name="Araus A.J."/>
            <person name="Petzold A."/>
            <person name="Susuki M."/>
            <person name="Suzuki K.-i.T."/>
            <person name="Hayashi T."/>
            <person name="Toyoda A."/>
            <person name="Oliveira C."/>
            <person name="Osipova E."/>
            <person name="Leigh N.D."/>
            <person name="Simon A."/>
            <person name="Yun M.H."/>
        </authorList>
    </citation>
    <scope>NUCLEOTIDE SEQUENCE</scope>
    <source>
        <strain evidence="2">20211129_DDA</strain>
        <tissue evidence="2">Liver</tissue>
    </source>
</reference>
<dbReference type="Proteomes" id="UP001066276">
    <property type="component" value="Chromosome 12"/>
</dbReference>
<comment type="caution">
    <text evidence="2">The sequence shown here is derived from an EMBL/GenBank/DDBJ whole genome shotgun (WGS) entry which is preliminary data.</text>
</comment>
<dbReference type="EMBL" id="JANPWB010000016">
    <property type="protein sequence ID" value="KAJ1085840.1"/>
    <property type="molecule type" value="Genomic_DNA"/>
</dbReference>